<dbReference type="Gene3D" id="2.70.70.10">
    <property type="entry name" value="Glucose Permease (Domain IIA)"/>
    <property type="match status" value="1"/>
</dbReference>
<organism evidence="4 5">
    <name type="scientific">Sporomusa acidovorans (strain ATCC 49682 / DSM 3132 / Mol)</name>
    <dbReference type="NCBI Taxonomy" id="1123286"/>
    <lineage>
        <taxon>Bacteria</taxon>
        <taxon>Bacillati</taxon>
        <taxon>Bacillota</taxon>
        <taxon>Negativicutes</taxon>
        <taxon>Selenomonadales</taxon>
        <taxon>Sporomusaceae</taxon>
        <taxon>Sporomusa</taxon>
    </lineage>
</organism>
<keyword evidence="2" id="KW-0472">Membrane</keyword>
<keyword evidence="5" id="KW-1185">Reference proteome</keyword>
<accession>A0ABZ3J8M8</accession>
<feature type="domain" description="M23ase beta-sheet core" evidence="3">
    <location>
        <begin position="128"/>
        <end position="222"/>
    </location>
</feature>
<dbReference type="RefSeq" id="WP_093793162.1">
    <property type="nucleotide sequence ID" value="NZ_CP155571.1"/>
</dbReference>
<dbReference type="InterPro" id="IPR050570">
    <property type="entry name" value="Cell_wall_metabolism_enzyme"/>
</dbReference>
<dbReference type="SUPFAM" id="SSF51261">
    <property type="entry name" value="Duplicated hybrid motif"/>
    <property type="match status" value="1"/>
</dbReference>
<keyword evidence="2" id="KW-1133">Transmembrane helix</keyword>
<feature type="region of interest" description="Disordered" evidence="1">
    <location>
        <begin position="45"/>
        <end position="75"/>
    </location>
</feature>
<dbReference type="PANTHER" id="PTHR21666">
    <property type="entry name" value="PEPTIDASE-RELATED"/>
    <property type="match status" value="1"/>
</dbReference>
<feature type="transmembrane region" description="Helical" evidence="2">
    <location>
        <begin position="12"/>
        <end position="36"/>
    </location>
</feature>
<dbReference type="Pfam" id="PF01551">
    <property type="entry name" value="Peptidase_M23"/>
    <property type="match status" value="1"/>
</dbReference>
<dbReference type="PANTHER" id="PTHR21666:SF270">
    <property type="entry name" value="MUREIN HYDROLASE ACTIVATOR ENVC"/>
    <property type="match status" value="1"/>
</dbReference>
<dbReference type="CDD" id="cd12797">
    <property type="entry name" value="M23_peptidase"/>
    <property type="match status" value="1"/>
</dbReference>
<protein>
    <recommendedName>
        <fullName evidence="3">M23ase beta-sheet core domain-containing protein</fullName>
    </recommendedName>
</protein>
<evidence type="ECO:0000256" key="1">
    <source>
        <dbReference type="SAM" id="MobiDB-lite"/>
    </source>
</evidence>
<reference evidence="4" key="1">
    <citation type="submission" date="2024-05" db="EMBL/GenBank/DDBJ databases">
        <title>Isolation and characterization of Sporomusa carbonis sp. nov., a carboxydotrophic hydrogenogen in the genus of Sporomusa isolated from a charcoal burning pile.</title>
        <authorList>
            <person name="Boeer T."/>
            <person name="Rosenbaum F."/>
            <person name="Eysell L."/>
            <person name="Mueller V."/>
            <person name="Daniel R."/>
            <person name="Poehlein A."/>
        </authorList>
    </citation>
    <scope>NUCLEOTIDE SEQUENCE [LARGE SCALE GENOMIC DNA]</scope>
    <source>
        <strain evidence="4">DSM 3132</strain>
    </source>
</reference>
<proteinExistence type="predicted"/>
<dbReference type="Proteomes" id="UP000216052">
    <property type="component" value="Chromosome"/>
</dbReference>
<evidence type="ECO:0000256" key="2">
    <source>
        <dbReference type="SAM" id="Phobius"/>
    </source>
</evidence>
<sequence>MPGKIITKVTRFSQLGPIVTAAILLSLASLLLFIILSTMNPSINPPASKSSPVAEEVVPSPLAPATDIPPAASGATAEVSPAIDDQIQQKANSDDSGYDGQTINDLKDGTILYNFGWQFQPVYQDWRYHNGVDIGGEEGQIVPVLANGEVLSIYTDAQYGLTVVVKSGQYAIYYSSLASVAIQEKTAVKVGRPIGAMGISLAEPEPHLHLAVQLEESREYIDPQELFPAILKAE</sequence>
<dbReference type="EMBL" id="CP155571">
    <property type="protein sequence ID" value="XFO74231.1"/>
    <property type="molecule type" value="Genomic_DNA"/>
</dbReference>
<gene>
    <name evidence="4" type="ORF">SPACI_043400</name>
</gene>
<name>A0ABZ3J8M8_SPOA4</name>
<keyword evidence="2" id="KW-0812">Transmembrane</keyword>
<dbReference type="InterPro" id="IPR011055">
    <property type="entry name" value="Dup_hybrid_motif"/>
</dbReference>
<evidence type="ECO:0000313" key="4">
    <source>
        <dbReference type="EMBL" id="XFO74231.1"/>
    </source>
</evidence>
<evidence type="ECO:0000313" key="5">
    <source>
        <dbReference type="Proteomes" id="UP000216052"/>
    </source>
</evidence>
<evidence type="ECO:0000259" key="3">
    <source>
        <dbReference type="Pfam" id="PF01551"/>
    </source>
</evidence>
<dbReference type="InterPro" id="IPR016047">
    <property type="entry name" value="M23ase_b-sheet_dom"/>
</dbReference>